<dbReference type="EMBL" id="JAHCVI010000003">
    <property type="protein sequence ID" value="KAG7287204.1"/>
    <property type="molecule type" value="Genomic_DNA"/>
</dbReference>
<dbReference type="AlphaFoldDB" id="A0AAD4ETD9"/>
<evidence type="ECO:0000313" key="3">
    <source>
        <dbReference type="Proteomes" id="UP001197093"/>
    </source>
</evidence>
<protein>
    <submittedName>
        <fullName evidence="2">Uncharacterized protein</fullName>
    </submittedName>
</protein>
<keyword evidence="3" id="KW-1185">Reference proteome</keyword>
<accession>A0AAD4ETD9</accession>
<evidence type="ECO:0000313" key="2">
    <source>
        <dbReference type="EMBL" id="KAG7287204.1"/>
    </source>
</evidence>
<comment type="caution">
    <text evidence="2">The sequence shown here is derived from an EMBL/GenBank/DDBJ whole genome shotgun (WGS) entry which is preliminary data.</text>
</comment>
<name>A0AAD4ETD9_9PEZI</name>
<reference evidence="2" key="1">
    <citation type="submission" date="2023-02" db="EMBL/GenBank/DDBJ databases">
        <authorList>
            <person name="Palmer J.M."/>
        </authorList>
    </citation>
    <scope>NUCLEOTIDE SEQUENCE</scope>
    <source>
        <strain evidence="2">FW57</strain>
    </source>
</reference>
<proteinExistence type="predicted"/>
<feature type="chain" id="PRO_5042086840" evidence="1">
    <location>
        <begin position="20"/>
        <end position="817"/>
    </location>
</feature>
<sequence>MSALVFRVFLLALAAVVAAFGTINEPRFLQQHNEHEMITRLALQCPSGQGSDGFCFEPRSLDQLAGHHLIVMGIAIPGFGSNGAVGAPDTFDILPEGPEAHCDDADFLDVPGYPQNRTQANAKLQACVDHLRRRFRQAVAAVDRLLDERNRVRPDMVRILFAGDCTFAFPGLQHDELGRAKCAAIEGLGRALHGIQDFYSHSNWVDSHDPRHPISISNPPGLGMNGTAPFLDLRANSPISADLIPRNLTTGCFALPDSLAGSGECEGRITHHALSKDRGLIFLDGTFGEVEFDPRSEAISSNFHFAVQAAVQHTRETWADLQNEIRHRYGPVVGDLMICSLVRDDPVKTCRNRTLTIAIDTSLESEIIGGIRVEELIAQEIDSRLSTEGQDRLAILDSHAEMALRYPMGLPSHATFDFSQPSGELCIACGLESGIAETINAQPETYTDRGAILLLTTGAESPELGVRTLTQLDRAVDEGIRVHHACISMEEQTHDGGGQTRPGWERCSADDPLVPAVLKTGGVVAFLDGHRARVPAQFSNLVMDRGLTATDDDGAAEHTRLYPGITLADFLSPAHPTKSFTYPVSAGERLNFTVNSVALDGRGAEECFTVTLWYKFEDVMIEMQPRCGDSAPLSLVYDATEPFDLVLEAEFEAAASPLNAFLRQEQEILFLVGVDTSMPDKDEQTIRTATRVLSSSTTVDIPGVTAARGILTSETVEVLTCTATVNGSTATATGSVKVDDERVAAAKGAAAKGSRNDEGSRAVVGDWSSFSSSPDQLTLDPFPTCSAVRFAATTGAGNSTCDRRGGLTKAPVVATAG</sequence>
<keyword evidence="1" id="KW-0732">Signal</keyword>
<organism evidence="2 3">
    <name type="scientific">Staphylotrichum longicolle</name>
    <dbReference type="NCBI Taxonomy" id="669026"/>
    <lineage>
        <taxon>Eukaryota</taxon>
        <taxon>Fungi</taxon>
        <taxon>Dikarya</taxon>
        <taxon>Ascomycota</taxon>
        <taxon>Pezizomycotina</taxon>
        <taxon>Sordariomycetes</taxon>
        <taxon>Sordariomycetidae</taxon>
        <taxon>Sordariales</taxon>
        <taxon>Chaetomiaceae</taxon>
        <taxon>Staphylotrichum</taxon>
    </lineage>
</organism>
<evidence type="ECO:0000256" key="1">
    <source>
        <dbReference type="SAM" id="SignalP"/>
    </source>
</evidence>
<feature type="signal peptide" evidence="1">
    <location>
        <begin position="1"/>
        <end position="19"/>
    </location>
</feature>
<dbReference type="Proteomes" id="UP001197093">
    <property type="component" value="Unassembled WGS sequence"/>
</dbReference>
<gene>
    <name evidence="2" type="ORF">NEMBOFW57_006709</name>
</gene>